<proteinExistence type="predicted"/>
<protein>
    <submittedName>
        <fullName evidence="1">Uncharacterized protein</fullName>
    </submittedName>
</protein>
<comment type="caution">
    <text evidence="1">The sequence shown here is derived from an EMBL/GenBank/DDBJ whole genome shotgun (WGS) entry which is preliminary data.</text>
</comment>
<name>A0A101LX20_PICGL</name>
<dbReference type="EMBL" id="LKAM01000009">
    <property type="protein sequence ID" value="KUM46919.1"/>
    <property type="molecule type" value="Genomic_DNA"/>
</dbReference>
<organism evidence="1">
    <name type="scientific">Picea glauca</name>
    <name type="common">White spruce</name>
    <name type="synonym">Pinus glauca</name>
    <dbReference type="NCBI Taxonomy" id="3330"/>
    <lineage>
        <taxon>Eukaryota</taxon>
        <taxon>Viridiplantae</taxon>
        <taxon>Streptophyta</taxon>
        <taxon>Embryophyta</taxon>
        <taxon>Tracheophyta</taxon>
        <taxon>Spermatophyta</taxon>
        <taxon>Pinopsida</taxon>
        <taxon>Pinidae</taxon>
        <taxon>Conifers I</taxon>
        <taxon>Pinales</taxon>
        <taxon>Pinaceae</taxon>
        <taxon>Picea</taxon>
    </lineage>
</organism>
<dbReference type="AlphaFoldDB" id="A0A101LX20"/>
<geneLocation type="mitochondrion" evidence="1"/>
<evidence type="ECO:0000313" key="1">
    <source>
        <dbReference type="EMBL" id="KUM46919.1"/>
    </source>
</evidence>
<reference evidence="1" key="1">
    <citation type="journal article" date="2015" name="Genome Biol. Evol.">
        <title>Organellar Genomes of White Spruce (Picea glauca): Assembly and Annotation.</title>
        <authorList>
            <person name="Jackman S.D."/>
            <person name="Warren R.L."/>
            <person name="Gibb E.A."/>
            <person name="Vandervalk B.P."/>
            <person name="Mohamadi H."/>
            <person name="Chu J."/>
            <person name="Raymond A."/>
            <person name="Pleasance S."/>
            <person name="Coope R."/>
            <person name="Wildung M.R."/>
            <person name="Ritland C.E."/>
            <person name="Bousquet J."/>
            <person name="Jones S.J."/>
            <person name="Bohlmann J."/>
            <person name="Birol I."/>
        </authorList>
    </citation>
    <scope>NUCLEOTIDE SEQUENCE [LARGE SCALE GENOMIC DNA]</scope>
    <source>
        <tissue evidence="1">Flushing bud</tissue>
    </source>
</reference>
<gene>
    <name evidence="1" type="ORF">ABT39_MTgene6374</name>
</gene>
<sequence length="69" mass="7867">MVLQKVPKLCKYREEKVRGQIGVDADFRLGFSEYDIIYCLDEENVNGTGIAYKATLSNGKGHQEALEKW</sequence>
<keyword evidence="1" id="KW-0496">Mitochondrion</keyword>
<accession>A0A101LX20</accession>